<dbReference type="Gene3D" id="3.40.50.1000">
    <property type="entry name" value="HAD superfamily/HAD-like"/>
    <property type="match status" value="1"/>
</dbReference>
<accession>A0A934HY73</accession>
<comment type="caution">
    <text evidence="1">The sequence shown here is derived from an EMBL/GenBank/DDBJ whole genome shotgun (WGS) entry which is preliminary data.</text>
</comment>
<dbReference type="FunFam" id="3.40.50.1000:FF:000022">
    <property type="entry name" value="Phosphoglycolate phosphatase"/>
    <property type="match status" value="1"/>
</dbReference>
<dbReference type="InterPro" id="IPR023214">
    <property type="entry name" value="HAD_sf"/>
</dbReference>
<dbReference type="GO" id="GO:0005829">
    <property type="term" value="C:cytosol"/>
    <property type="evidence" value="ECO:0007669"/>
    <property type="project" value="TreeGrafter"/>
</dbReference>
<reference evidence="1" key="1">
    <citation type="submission" date="2020-12" db="EMBL/GenBank/DDBJ databases">
        <title>Clostridium thailandense sp. nov., a novel acetogenic bacterium isolated from peat land soil in Thailand.</title>
        <authorList>
            <person name="Chaikitkaew S."/>
            <person name="Birkeland N.K."/>
        </authorList>
    </citation>
    <scope>NUCLEOTIDE SEQUENCE</scope>
    <source>
        <strain evidence="1">DSM 17425</strain>
    </source>
</reference>
<dbReference type="NCBIfam" id="TIGR01549">
    <property type="entry name" value="HAD-SF-IA-v1"/>
    <property type="match status" value="1"/>
</dbReference>
<gene>
    <name evidence="1" type="primary">ppaX</name>
    <name evidence="1" type="ORF">I6U51_07520</name>
</gene>
<organism evidence="1 2">
    <name type="scientific">Clostridium aciditolerans</name>
    <dbReference type="NCBI Taxonomy" id="339861"/>
    <lineage>
        <taxon>Bacteria</taxon>
        <taxon>Bacillati</taxon>
        <taxon>Bacillota</taxon>
        <taxon>Clostridia</taxon>
        <taxon>Eubacteriales</taxon>
        <taxon>Clostridiaceae</taxon>
        <taxon>Clostridium</taxon>
    </lineage>
</organism>
<dbReference type="EMBL" id="JAEEGB010000007">
    <property type="protein sequence ID" value="MBI6872560.1"/>
    <property type="molecule type" value="Genomic_DNA"/>
</dbReference>
<dbReference type="PANTHER" id="PTHR43434">
    <property type="entry name" value="PHOSPHOGLYCOLATE PHOSPHATASE"/>
    <property type="match status" value="1"/>
</dbReference>
<protein>
    <submittedName>
        <fullName evidence="1">Pyrophosphatase PpaX</fullName>
        <ecNumber evidence="1">3.6.1.1</ecNumber>
    </submittedName>
</protein>
<name>A0A934HY73_9CLOT</name>
<dbReference type="GO" id="GO:0006281">
    <property type="term" value="P:DNA repair"/>
    <property type="evidence" value="ECO:0007669"/>
    <property type="project" value="TreeGrafter"/>
</dbReference>
<dbReference type="InterPro" id="IPR036412">
    <property type="entry name" value="HAD-like_sf"/>
</dbReference>
<dbReference type="SFLD" id="SFLDG01129">
    <property type="entry name" value="C1.5:_HAD__Beta-PGM__Phosphata"/>
    <property type="match status" value="1"/>
</dbReference>
<dbReference type="InterPro" id="IPR023198">
    <property type="entry name" value="PGP-like_dom2"/>
</dbReference>
<sequence>MIKAILFDLDGTLINTNELIIQSFKYAFTKLFNRDLPREEIVKTFGEPLRDSMAKYDADKADLMVSTFRVYNESNHDDIATIFEGVKEGIELLSNAGIKLGVVTSKRRPMTERGLKLINIYDYMDIIVTPEDTKNHKPLGDPALKACELLGVLPQETIMVGDSHNDILCGRNAGCRTCLVKYTALSLEELMEHKPDYIIDSIEDLEKICKDLNKKVV</sequence>
<dbReference type="Proteomes" id="UP000622687">
    <property type="component" value="Unassembled WGS sequence"/>
</dbReference>
<dbReference type="Pfam" id="PF13419">
    <property type="entry name" value="HAD_2"/>
    <property type="match status" value="1"/>
</dbReference>
<dbReference type="GO" id="GO:0004427">
    <property type="term" value="F:inorganic diphosphate phosphatase activity"/>
    <property type="evidence" value="ECO:0007669"/>
    <property type="project" value="UniProtKB-EC"/>
</dbReference>
<dbReference type="InterPro" id="IPR050155">
    <property type="entry name" value="HAD-like_hydrolase_sf"/>
</dbReference>
<dbReference type="NCBIfam" id="NF009804">
    <property type="entry name" value="PRK13288.1"/>
    <property type="match status" value="1"/>
</dbReference>
<dbReference type="InterPro" id="IPR041492">
    <property type="entry name" value="HAD_2"/>
</dbReference>
<dbReference type="RefSeq" id="WP_211142063.1">
    <property type="nucleotide sequence ID" value="NZ_JAEEGB010000007.1"/>
</dbReference>
<dbReference type="SFLD" id="SFLDG01135">
    <property type="entry name" value="C1.5.6:_HAD__Beta-PGM__Phospha"/>
    <property type="match status" value="1"/>
</dbReference>
<dbReference type="NCBIfam" id="TIGR01509">
    <property type="entry name" value="HAD-SF-IA-v3"/>
    <property type="match status" value="1"/>
</dbReference>
<dbReference type="PRINTS" id="PR00413">
    <property type="entry name" value="HADHALOGNASE"/>
</dbReference>
<dbReference type="SUPFAM" id="SSF56784">
    <property type="entry name" value="HAD-like"/>
    <property type="match status" value="1"/>
</dbReference>
<dbReference type="PANTHER" id="PTHR43434:SF26">
    <property type="entry name" value="PYROPHOSPHATASE PPAX"/>
    <property type="match status" value="1"/>
</dbReference>
<proteinExistence type="predicted"/>
<dbReference type="SFLD" id="SFLDS00003">
    <property type="entry name" value="Haloacid_Dehalogenase"/>
    <property type="match status" value="1"/>
</dbReference>
<dbReference type="AlphaFoldDB" id="A0A934HY73"/>
<dbReference type="InterPro" id="IPR006439">
    <property type="entry name" value="HAD-SF_hydro_IA"/>
</dbReference>
<dbReference type="Gene3D" id="1.10.150.240">
    <property type="entry name" value="Putative phosphatase, domain 2"/>
    <property type="match status" value="1"/>
</dbReference>
<dbReference type="EC" id="3.6.1.1" evidence="1"/>
<evidence type="ECO:0000313" key="2">
    <source>
        <dbReference type="Proteomes" id="UP000622687"/>
    </source>
</evidence>
<keyword evidence="1" id="KW-0378">Hydrolase</keyword>
<dbReference type="GO" id="GO:0008967">
    <property type="term" value="F:phosphoglycolate phosphatase activity"/>
    <property type="evidence" value="ECO:0007669"/>
    <property type="project" value="TreeGrafter"/>
</dbReference>
<evidence type="ECO:0000313" key="1">
    <source>
        <dbReference type="EMBL" id="MBI6872560.1"/>
    </source>
</evidence>
<keyword evidence="2" id="KW-1185">Reference proteome</keyword>